<keyword evidence="2 3" id="KW-0802">TPR repeat</keyword>
<organism evidence="4 5">
    <name type="scientific">Treponema brennaborense (strain DSM 12168 / CIP 105900 / DD5/3)</name>
    <dbReference type="NCBI Taxonomy" id="906968"/>
    <lineage>
        <taxon>Bacteria</taxon>
        <taxon>Pseudomonadati</taxon>
        <taxon>Spirochaetota</taxon>
        <taxon>Spirochaetia</taxon>
        <taxon>Spirochaetales</taxon>
        <taxon>Treponemataceae</taxon>
        <taxon>Treponema</taxon>
    </lineage>
</organism>
<dbReference type="KEGG" id="tbe:Trebr_1360"/>
<name>F4LMN7_TREBD</name>
<dbReference type="InterPro" id="IPR019734">
    <property type="entry name" value="TPR_rpt"/>
</dbReference>
<evidence type="ECO:0000256" key="2">
    <source>
        <dbReference type="ARBA" id="ARBA00022803"/>
    </source>
</evidence>
<sequence length="319" mass="36107">MKKKYDMRRDIVRRKNTFFRRFAVCVLIIAVAAAIAIPVYRFVHSRTASSVKIDDIYAQWNAGRYEAVYDMTSLILEKKILHNTALTFRGYAGFYLAVAQTDTVQAQSYLDESINCLRVALLSAKKSVQPQIMYMLGKAYFYKNTLSAYHYYSDLAVAYLGAAQDAGYSADDIPEYLGLSYAALGMTRESIAAFTEALLVRESDVLLLSIAEQYYKNGQPTAAKAYLHRINMDSSDDVLKLKSHALLGQIYLDEKNFSEALAEFQTILEKDPNSADAYYGIGVIYENRGDLIKARAEWRKALRIDVNHQGALKKMAEYK</sequence>
<dbReference type="SMART" id="SM00028">
    <property type="entry name" value="TPR"/>
    <property type="match status" value="3"/>
</dbReference>
<keyword evidence="5" id="KW-1185">Reference proteome</keyword>
<gene>
    <name evidence="4" type="ordered locus">Trebr_1360</name>
</gene>
<keyword evidence="1" id="KW-0677">Repeat</keyword>
<evidence type="ECO:0000313" key="4">
    <source>
        <dbReference type="EMBL" id="AEE16784.1"/>
    </source>
</evidence>
<dbReference type="PANTHER" id="PTHR44858">
    <property type="entry name" value="TETRATRICOPEPTIDE REPEAT PROTEIN 6"/>
    <property type="match status" value="1"/>
</dbReference>
<protein>
    <submittedName>
        <fullName evidence="4">Tetratricopeptide TPR_2 repeat-containing protein</fullName>
    </submittedName>
</protein>
<dbReference type="STRING" id="906968.Trebr_1360"/>
<dbReference type="AlphaFoldDB" id="F4LMN7"/>
<evidence type="ECO:0000313" key="5">
    <source>
        <dbReference type="Proteomes" id="UP000006546"/>
    </source>
</evidence>
<accession>F4LMN7</accession>
<dbReference type="eggNOG" id="COG2976">
    <property type="taxonomic scope" value="Bacteria"/>
</dbReference>
<dbReference type="EMBL" id="CP002696">
    <property type="protein sequence ID" value="AEE16784.1"/>
    <property type="molecule type" value="Genomic_DNA"/>
</dbReference>
<dbReference type="InterPro" id="IPR011990">
    <property type="entry name" value="TPR-like_helical_dom_sf"/>
</dbReference>
<dbReference type="InterPro" id="IPR050498">
    <property type="entry name" value="Ycf3"/>
</dbReference>
<dbReference type="RefSeq" id="WP_013758489.1">
    <property type="nucleotide sequence ID" value="NC_015500.1"/>
</dbReference>
<dbReference type="Proteomes" id="UP000006546">
    <property type="component" value="Chromosome"/>
</dbReference>
<reference evidence="5" key="1">
    <citation type="submission" date="2011-04" db="EMBL/GenBank/DDBJ databases">
        <title>The complete genome of Treponema brennaborense DSM 12168.</title>
        <authorList>
            <person name="Lucas S."/>
            <person name="Han J."/>
            <person name="Lapidus A."/>
            <person name="Bruce D."/>
            <person name="Goodwin L."/>
            <person name="Pitluck S."/>
            <person name="Peters L."/>
            <person name="Kyrpides N."/>
            <person name="Mavromatis K."/>
            <person name="Ivanova N."/>
            <person name="Mikhailova N."/>
            <person name="Pagani I."/>
            <person name="Teshima H."/>
            <person name="Detter J.C."/>
            <person name="Tapia R."/>
            <person name="Han C."/>
            <person name="Land M."/>
            <person name="Hauser L."/>
            <person name="Markowitz V."/>
            <person name="Cheng J.-F."/>
            <person name="Hugenholtz P."/>
            <person name="Woyke T."/>
            <person name="Wu D."/>
            <person name="Gronow S."/>
            <person name="Wellnitz S."/>
            <person name="Brambilla E."/>
            <person name="Klenk H.-P."/>
            <person name="Eisen J.A."/>
        </authorList>
    </citation>
    <scope>NUCLEOTIDE SEQUENCE [LARGE SCALE GENOMIC DNA]</scope>
    <source>
        <strain evidence="5">DSM 12168 / CIP 105900 / DD5/3</strain>
    </source>
</reference>
<proteinExistence type="predicted"/>
<dbReference type="HOGENOM" id="CLU_073066_0_0_12"/>
<dbReference type="PANTHER" id="PTHR44858:SF1">
    <property type="entry name" value="UDP-N-ACETYLGLUCOSAMINE--PEPTIDE N-ACETYLGLUCOSAMINYLTRANSFERASE SPINDLY-RELATED"/>
    <property type="match status" value="1"/>
</dbReference>
<dbReference type="OrthoDB" id="350246at2"/>
<feature type="repeat" description="TPR" evidence="3">
    <location>
        <begin position="275"/>
        <end position="308"/>
    </location>
</feature>
<dbReference type="PROSITE" id="PS50005">
    <property type="entry name" value="TPR"/>
    <property type="match status" value="2"/>
</dbReference>
<evidence type="ECO:0000256" key="3">
    <source>
        <dbReference type="PROSITE-ProRule" id="PRU00339"/>
    </source>
</evidence>
<evidence type="ECO:0000256" key="1">
    <source>
        <dbReference type="ARBA" id="ARBA00022737"/>
    </source>
</evidence>
<dbReference type="SUPFAM" id="SSF48452">
    <property type="entry name" value="TPR-like"/>
    <property type="match status" value="1"/>
</dbReference>
<dbReference type="Pfam" id="PF13432">
    <property type="entry name" value="TPR_16"/>
    <property type="match status" value="1"/>
</dbReference>
<dbReference type="Gene3D" id="1.25.40.10">
    <property type="entry name" value="Tetratricopeptide repeat domain"/>
    <property type="match status" value="2"/>
</dbReference>
<feature type="repeat" description="TPR" evidence="3">
    <location>
        <begin position="241"/>
        <end position="274"/>
    </location>
</feature>